<organism evidence="14 15">
    <name type="scientific">Halioxenophilus aromaticivorans</name>
    <dbReference type="NCBI Taxonomy" id="1306992"/>
    <lineage>
        <taxon>Bacteria</taxon>
        <taxon>Pseudomonadati</taxon>
        <taxon>Pseudomonadota</taxon>
        <taxon>Gammaproteobacteria</taxon>
        <taxon>Alteromonadales</taxon>
        <taxon>Alteromonadaceae</taxon>
        <taxon>Halioxenophilus</taxon>
    </lineage>
</organism>
<evidence type="ECO:0000256" key="9">
    <source>
        <dbReference type="RuleBase" id="RU003357"/>
    </source>
</evidence>
<evidence type="ECO:0000313" key="14">
    <source>
        <dbReference type="EMBL" id="GAA4939558.1"/>
    </source>
</evidence>
<reference evidence="15" key="1">
    <citation type="journal article" date="2019" name="Int. J. Syst. Evol. Microbiol.">
        <title>The Global Catalogue of Microorganisms (GCM) 10K type strain sequencing project: providing services to taxonomists for standard genome sequencing and annotation.</title>
        <authorList>
            <consortium name="The Broad Institute Genomics Platform"/>
            <consortium name="The Broad Institute Genome Sequencing Center for Infectious Disease"/>
            <person name="Wu L."/>
            <person name="Ma J."/>
        </authorList>
    </citation>
    <scope>NUCLEOTIDE SEQUENCE [LARGE SCALE GENOMIC DNA]</scope>
    <source>
        <strain evidence="15">JCM 19134</strain>
    </source>
</reference>
<dbReference type="EMBL" id="BAABLX010000009">
    <property type="protein sequence ID" value="GAA4939558.1"/>
    <property type="molecule type" value="Genomic_DNA"/>
</dbReference>
<feature type="signal peptide" evidence="11">
    <location>
        <begin position="1"/>
        <end position="19"/>
    </location>
</feature>
<evidence type="ECO:0000259" key="13">
    <source>
        <dbReference type="Pfam" id="PF07715"/>
    </source>
</evidence>
<evidence type="ECO:0000256" key="7">
    <source>
        <dbReference type="ARBA" id="ARBA00023237"/>
    </source>
</evidence>
<dbReference type="Proteomes" id="UP001409585">
    <property type="component" value="Unassembled WGS sequence"/>
</dbReference>
<dbReference type="Gene3D" id="3.55.50.30">
    <property type="match status" value="1"/>
</dbReference>
<feature type="compositionally biased region" description="Polar residues" evidence="10">
    <location>
        <begin position="379"/>
        <end position="393"/>
    </location>
</feature>
<evidence type="ECO:0000256" key="6">
    <source>
        <dbReference type="ARBA" id="ARBA00023136"/>
    </source>
</evidence>
<gene>
    <name evidence="14" type="ORF">GCM10025791_17240</name>
</gene>
<evidence type="ECO:0000256" key="11">
    <source>
        <dbReference type="SAM" id="SignalP"/>
    </source>
</evidence>
<keyword evidence="4 8" id="KW-0812">Transmembrane</keyword>
<dbReference type="Pfam" id="PF00593">
    <property type="entry name" value="TonB_dep_Rec_b-barrel"/>
    <property type="match status" value="1"/>
</dbReference>
<sequence length="984" mass="106232">MIKYLTKLLAPAVSATALLADTAFGLANSLDTEDVLIDVPAQSLSQSFIAIGKQCDISIVFPSQLLSGAQAPEINRQPCGLPLLQQLSSGANLAIKVISPKAVAVVSAPKLASEAPILLPTYYEELLVQGQTLTGSRLSVNGFDTSAPVDLITAPELANSGAQTLVEFLKFTPAVAGNSTSTAVSNGGNGTAKVTLRGLPRNNTLVLINGRRVAGDGLGDSSVDLNTIAPAAVERIEIYTDGASAIYGSDAIAGVVNIVLKDEFDGTLVEQYYGVSSRGDLGTTTTNLLTGLEFGSGSLLFAASVYEQDGLFSRDRDFSANADARNQGGADMRSSAPPNALIELPNLSRLTLAQDEQGNFYPGTSSDQYRPFTDDDKYNYNQETSSTSPSERSNLYLSYHQDLTEDITLYANAGFAQTEATITLAPLPLFTARENPPITVAADNLYNPFDTELRSVSRRLMELGNRQQIDRTRTYRFNMELEGFTDQLRWNAHSFWSRSESREKRTGLADLQRVARALGSAANCQSLAVDGCVPLNLFGPAGSIDQTQLDYIATTERSRGHTLLSGIGLEINGPGWQLPAGSSEWAIGSEWRVEETQLSTSTSTGATSFVGGTTTNEIEGSRRILEVFAEYHLPLVSNQPGIHSLDVELAARYSHYSDFGDNSTPKIGLKYRPIEPVLIRATVGEGFRAPSLDELHLEGFATQAYLDDPCAGANLSALPGCTVASDPTRAQFLTIFTGDTGLDAEKSKNTTVGLVWAPLAHPGLRLSVDWFYIEMSNLITTDAQSIIDANAAGTNYSDLVVRDALGNVSVVYAPAINRGNYDISGYDVNLASIYERGNNTVEFSANAVYIDKYQGQYGSNDNINFAGSFIDSASLGLGSIPRWKASAGLEWTRNSLQLSYNVNYLGTMQEQVPVSGATRTINSWTTHNLQLNYQPVKRVRLTLGVDNLFDKAPPFVASTLTDNFDAFAYNPKQQYWYGKVGYWF</sequence>
<dbReference type="AlphaFoldDB" id="A0AAV3U108"/>
<keyword evidence="14" id="KW-0675">Receptor</keyword>
<dbReference type="CDD" id="cd01347">
    <property type="entry name" value="ligand_gated_channel"/>
    <property type="match status" value="1"/>
</dbReference>
<comment type="subcellular location">
    <subcellularLocation>
        <location evidence="1 8">Cell outer membrane</location>
        <topology evidence="1 8">Multi-pass membrane protein</topology>
    </subcellularLocation>
</comment>
<dbReference type="InterPro" id="IPR039426">
    <property type="entry name" value="TonB-dep_rcpt-like"/>
</dbReference>
<dbReference type="Gene3D" id="2.40.170.20">
    <property type="entry name" value="TonB-dependent receptor, beta-barrel domain"/>
    <property type="match status" value="1"/>
</dbReference>
<accession>A0AAV3U108</accession>
<evidence type="ECO:0000259" key="12">
    <source>
        <dbReference type="Pfam" id="PF00593"/>
    </source>
</evidence>
<dbReference type="RefSeq" id="WP_345420159.1">
    <property type="nucleotide sequence ID" value="NZ_AP031496.1"/>
</dbReference>
<feature type="compositionally biased region" description="Polar residues" evidence="10">
    <location>
        <begin position="357"/>
        <end position="368"/>
    </location>
</feature>
<evidence type="ECO:0000256" key="5">
    <source>
        <dbReference type="ARBA" id="ARBA00023077"/>
    </source>
</evidence>
<evidence type="ECO:0000256" key="8">
    <source>
        <dbReference type="PROSITE-ProRule" id="PRU01360"/>
    </source>
</evidence>
<evidence type="ECO:0000313" key="15">
    <source>
        <dbReference type="Proteomes" id="UP001409585"/>
    </source>
</evidence>
<evidence type="ECO:0000256" key="1">
    <source>
        <dbReference type="ARBA" id="ARBA00004571"/>
    </source>
</evidence>
<proteinExistence type="inferred from homology"/>
<comment type="similarity">
    <text evidence="8 9">Belongs to the TonB-dependent receptor family.</text>
</comment>
<name>A0AAV3U108_9ALTE</name>
<feature type="domain" description="TonB-dependent receptor-like beta-barrel" evidence="12">
    <location>
        <begin position="454"/>
        <end position="948"/>
    </location>
</feature>
<dbReference type="InterPro" id="IPR000531">
    <property type="entry name" value="Beta-barrel_TonB"/>
</dbReference>
<feature type="domain" description="TonB-dependent receptor plug" evidence="13">
    <location>
        <begin position="144"/>
        <end position="255"/>
    </location>
</feature>
<evidence type="ECO:0000256" key="3">
    <source>
        <dbReference type="ARBA" id="ARBA00022452"/>
    </source>
</evidence>
<dbReference type="GO" id="GO:0009279">
    <property type="term" value="C:cell outer membrane"/>
    <property type="evidence" value="ECO:0007669"/>
    <property type="project" value="UniProtKB-SubCell"/>
</dbReference>
<comment type="caution">
    <text evidence="14">The sequence shown here is derived from an EMBL/GenBank/DDBJ whole genome shotgun (WGS) entry which is preliminary data.</text>
</comment>
<dbReference type="InterPro" id="IPR037066">
    <property type="entry name" value="Plug_dom_sf"/>
</dbReference>
<keyword evidence="2 8" id="KW-0813">Transport</keyword>
<dbReference type="SUPFAM" id="SSF56935">
    <property type="entry name" value="Porins"/>
    <property type="match status" value="1"/>
</dbReference>
<keyword evidence="15" id="KW-1185">Reference proteome</keyword>
<feature type="chain" id="PRO_5043461395" evidence="11">
    <location>
        <begin position="20"/>
        <end position="984"/>
    </location>
</feature>
<dbReference type="Gene3D" id="2.170.130.10">
    <property type="entry name" value="TonB-dependent receptor, plug domain"/>
    <property type="match status" value="1"/>
</dbReference>
<keyword evidence="3 8" id="KW-1134">Transmembrane beta strand</keyword>
<keyword evidence="5 9" id="KW-0798">TonB box</keyword>
<dbReference type="PANTHER" id="PTHR47234">
    <property type="match status" value="1"/>
</dbReference>
<dbReference type="InterPro" id="IPR012910">
    <property type="entry name" value="Plug_dom"/>
</dbReference>
<keyword evidence="6 8" id="KW-0472">Membrane</keyword>
<keyword evidence="11" id="KW-0732">Signal</keyword>
<feature type="region of interest" description="Disordered" evidence="10">
    <location>
        <begin position="357"/>
        <end position="393"/>
    </location>
</feature>
<dbReference type="PROSITE" id="PS52016">
    <property type="entry name" value="TONB_DEPENDENT_REC_3"/>
    <property type="match status" value="1"/>
</dbReference>
<evidence type="ECO:0000256" key="2">
    <source>
        <dbReference type="ARBA" id="ARBA00022448"/>
    </source>
</evidence>
<dbReference type="InterPro" id="IPR036942">
    <property type="entry name" value="Beta-barrel_TonB_sf"/>
</dbReference>
<dbReference type="Pfam" id="PF07715">
    <property type="entry name" value="Plug"/>
    <property type="match status" value="1"/>
</dbReference>
<protein>
    <submittedName>
        <fullName evidence="14">TonB-dependent receptor</fullName>
    </submittedName>
</protein>
<evidence type="ECO:0000256" key="10">
    <source>
        <dbReference type="SAM" id="MobiDB-lite"/>
    </source>
</evidence>
<keyword evidence="7 8" id="KW-0998">Cell outer membrane</keyword>
<evidence type="ECO:0000256" key="4">
    <source>
        <dbReference type="ARBA" id="ARBA00022692"/>
    </source>
</evidence>
<dbReference type="PANTHER" id="PTHR47234:SF2">
    <property type="entry name" value="TONB-DEPENDENT RECEPTOR"/>
    <property type="match status" value="1"/>
</dbReference>